<dbReference type="Pfam" id="PF07690">
    <property type="entry name" value="MFS_1"/>
    <property type="match status" value="1"/>
</dbReference>
<evidence type="ECO:0000256" key="2">
    <source>
        <dbReference type="ARBA" id="ARBA00022448"/>
    </source>
</evidence>
<comment type="subcellular location">
    <subcellularLocation>
        <location evidence="1">Cell membrane</location>
        <topology evidence="1">Multi-pass membrane protein</topology>
    </subcellularLocation>
</comment>
<evidence type="ECO:0000256" key="7">
    <source>
        <dbReference type="SAM" id="Phobius"/>
    </source>
</evidence>
<evidence type="ECO:0000259" key="8">
    <source>
        <dbReference type="SMART" id="SM00563"/>
    </source>
</evidence>
<keyword evidence="5 7" id="KW-1133">Transmembrane helix</keyword>
<feature type="transmembrane region" description="Helical" evidence="7">
    <location>
        <begin position="154"/>
        <end position="175"/>
    </location>
</feature>
<evidence type="ECO:0000256" key="4">
    <source>
        <dbReference type="ARBA" id="ARBA00022692"/>
    </source>
</evidence>
<dbReference type="GO" id="GO:0016746">
    <property type="term" value="F:acyltransferase activity"/>
    <property type="evidence" value="ECO:0007669"/>
    <property type="project" value="InterPro"/>
</dbReference>
<dbReference type="InterPro" id="IPR011701">
    <property type="entry name" value="MFS"/>
</dbReference>
<feature type="domain" description="Phospholipid/glycerol acyltransferase" evidence="8">
    <location>
        <begin position="462"/>
        <end position="578"/>
    </location>
</feature>
<name>A0A401FZG3_9BACT</name>
<comment type="caution">
    <text evidence="9">The sequence shown here is derived from an EMBL/GenBank/DDBJ whole genome shotgun (WGS) entry which is preliminary data.</text>
</comment>
<keyword evidence="6 7" id="KW-0472">Membrane</keyword>
<dbReference type="Gene3D" id="1.20.1250.20">
    <property type="entry name" value="MFS general substrate transporter like domains"/>
    <property type="match status" value="1"/>
</dbReference>
<feature type="transmembrane region" description="Helical" evidence="7">
    <location>
        <begin position="301"/>
        <end position="320"/>
    </location>
</feature>
<protein>
    <submittedName>
        <fullName evidence="9">MFS transporter</fullName>
    </submittedName>
</protein>
<dbReference type="EMBL" id="BEXT01000001">
    <property type="protein sequence ID" value="GBC62382.1"/>
    <property type="molecule type" value="Genomic_DNA"/>
</dbReference>
<keyword evidence="4 7" id="KW-0812">Transmembrane</keyword>
<dbReference type="CDD" id="cd07989">
    <property type="entry name" value="LPLAT_AGPAT-like"/>
    <property type="match status" value="1"/>
</dbReference>
<feature type="transmembrane region" description="Helical" evidence="7">
    <location>
        <begin position="377"/>
        <end position="403"/>
    </location>
</feature>
<feature type="transmembrane region" description="Helical" evidence="7">
    <location>
        <begin position="59"/>
        <end position="79"/>
    </location>
</feature>
<dbReference type="CDD" id="cd06173">
    <property type="entry name" value="MFS_MefA_like"/>
    <property type="match status" value="1"/>
</dbReference>
<dbReference type="SMART" id="SM00563">
    <property type="entry name" value="PlsC"/>
    <property type="match status" value="1"/>
</dbReference>
<keyword evidence="2" id="KW-0813">Transport</keyword>
<feature type="transmembrane region" description="Helical" evidence="7">
    <location>
        <begin position="100"/>
        <end position="125"/>
    </location>
</feature>
<evidence type="ECO:0000313" key="9">
    <source>
        <dbReference type="EMBL" id="GBC62382.1"/>
    </source>
</evidence>
<dbReference type="Proteomes" id="UP000288096">
    <property type="component" value="Unassembled WGS sequence"/>
</dbReference>
<dbReference type="GO" id="GO:0005886">
    <property type="term" value="C:plasma membrane"/>
    <property type="evidence" value="ECO:0007669"/>
    <property type="project" value="UniProtKB-SubCell"/>
</dbReference>
<dbReference type="GO" id="GO:0022857">
    <property type="term" value="F:transmembrane transporter activity"/>
    <property type="evidence" value="ECO:0007669"/>
    <property type="project" value="InterPro"/>
</dbReference>
<evidence type="ECO:0000256" key="3">
    <source>
        <dbReference type="ARBA" id="ARBA00022475"/>
    </source>
</evidence>
<keyword evidence="3" id="KW-1003">Cell membrane</keyword>
<dbReference type="Pfam" id="PF01553">
    <property type="entry name" value="Acyltransferase"/>
    <property type="match status" value="1"/>
</dbReference>
<dbReference type="SUPFAM" id="SSF103473">
    <property type="entry name" value="MFS general substrate transporter"/>
    <property type="match status" value="1"/>
</dbReference>
<feature type="transmembrane region" description="Helical" evidence="7">
    <location>
        <begin position="269"/>
        <end position="289"/>
    </location>
</feature>
<feature type="transmembrane region" description="Helical" evidence="7">
    <location>
        <begin position="20"/>
        <end position="47"/>
    </location>
</feature>
<feature type="transmembrane region" description="Helical" evidence="7">
    <location>
        <begin position="409"/>
        <end position="429"/>
    </location>
</feature>
<dbReference type="InterPro" id="IPR002123">
    <property type="entry name" value="Plipid/glycerol_acylTrfase"/>
</dbReference>
<dbReference type="PANTHER" id="PTHR43266">
    <property type="entry name" value="MACROLIDE-EFFLUX PROTEIN"/>
    <property type="match status" value="1"/>
</dbReference>
<dbReference type="SUPFAM" id="SSF69593">
    <property type="entry name" value="Glycerol-3-phosphate (1)-acyltransferase"/>
    <property type="match status" value="1"/>
</dbReference>
<keyword evidence="10" id="KW-1185">Reference proteome</keyword>
<dbReference type="RefSeq" id="WP_124329554.1">
    <property type="nucleotide sequence ID" value="NZ_BEXT01000001.1"/>
</dbReference>
<gene>
    <name evidence="9" type="ORF">DENIS_3354</name>
</gene>
<dbReference type="AlphaFoldDB" id="A0A401FZG3"/>
<evidence type="ECO:0000313" key="10">
    <source>
        <dbReference type="Proteomes" id="UP000288096"/>
    </source>
</evidence>
<dbReference type="OrthoDB" id="9799237at2"/>
<reference evidence="10" key="2">
    <citation type="submission" date="2019-01" db="EMBL/GenBank/DDBJ databases">
        <title>Genome sequence of Desulfonema ishimotonii strain Tokyo 01.</title>
        <authorList>
            <person name="Fukui M."/>
        </authorList>
    </citation>
    <scope>NUCLEOTIDE SEQUENCE [LARGE SCALE GENOMIC DNA]</scope>
    <source>
        <strain evidence="10">Tokyo 01</strain>
    </source>
</reference>
<organism evidence="9 10">
    <name type="scientific">Desulfonema ishimotonii</name>
    <dbReference type="NCBI Taxonomy" id="45657"/>
    <lineage>
        <taxon>Bacteria</taxon>
        <taxon>Pseudomonadati</taxon>
        <taxon>Thermodesulfobacteriota</taxon>
        <taxon>Desulfobacteria</taxon>
        <taxon>Desulfobacterales</taxon>
        <taxon>Desulfococcaceae</taxon>
        <taxon>Desulfonema</taxon>
    </lineage>
</organism>
<proteinExistence type="predicted"/>
<evidence type="ECO:0000256" key="1">
    <source>
        <dbReference type="ARBA" id="ARBA00004651"/>
    </source>
</evidence>
<dbReference type="InterPro" id="IPR036259">
    <property type="entry name" value="MFS_trans_sf"/>
</dbReference>
<sequence length="632" mass="69660">MEKNAHTEKSQFGLMTTRRFAPFFWTQFLGAFNDNVFKNALIILIAYQGGRHFALDSNILINLAAGLFILPFFLFSASAGQISDKYEKSMLIRRIKIMEILIMGCAAAAFYFDSLLALFLLLFLMGAQSTFFGPVKYSIIPQHLSPGELVGGNAMVGMGTFVSILLGTITGGVMVQMKNGGGWLGATVCTVALAGWAASRGIPEARSVSSDLKLSLNPLTQTWKTIGYARRIHSVFLSVLGISWFWFLGASYLTQIPNFTRVVLKGDEGVVTLLLSMFSVGIGVGSLLCEKLSGRKVELGLVPLGSIGLSIFGIDLFLAYDPPPVETLMSISAFIRTPGSLRVLIDLVLIGIFGGFYIVPLNAFVQMRTEPEYRARVIAANNILNALFMVLSTVMGVLLLGVLDLGIPRFFLIVAVGNIAVAAYIYSVVPEFAMRFLIWMLTHTMYRVRHEGLEQIPDEGPAVLVCNHITYVDGLMIAGSCRRPIRFVIFEPIYRMPLLNFIFRTGKAIPITSEQRNPEIFHRAFEEISQALEDGELICLFPEGRLTTDGEINIFRPGIEKIIRRNPVPVVPLALKGMWGSFFSRKSGAAMTRISGRFWSRVGLVAGAPVMPDAVTADRLRQAVTDLRGHRR</sequence>
<dbReference type="PANTHER" id="PTHR43266:SF2">
    <property type="entry name" value="MAJOR FACILITATOR SUPERFAMILY (MFS) PROFILE DOMAIN-CONTAINING PROTEIN"/>
    <property type="match status" value="1"/>
</dbReference>
<reference evidence="10" key="1">
    <citation type="submission" date="2017-11" db="EMBL/GenBank/DDBJ databases">
        <authorList>
            <person name="Watanabe M."/>
            <person name="Kojima H."/>
        </authorList>
    </citation>
    <scope>NUCLEOTIDE SEQUENCE [LARGE SCALE GENOMIC DNA]</scope>
    <source>
        <strain evidence="10">Tokyo 01</strain>
    </source>
</reference>
<evidence type="ECO:0000256" key="5">
    <source>
        <dbReference type="ARBA" id="ARBA00022989"/>
    </source>
</evidence>
<accession>A0A401FZG3</accession>
<feature type="transmembrane region" description="Helical" evidence="7">
    <location>
        <begin position="340"/>
        <end position="365"/>
    </location>
</feature>
<evidence type="ECO:0000256" key="6">
    <source>
        <dbReference type="ARBA" id="ARBA00023136"/>
    </source>
</evidence>
<feature type="transmembrane region" description="Helical" evidence="7">
    <location>
        <begin position="232"/>
        <end position="249"/>
    </location>
</feature>